<dbReference type="RefSeq" id="WP_311674106.1">
    <property type="nucleotide sequence ID" value="NZ_JAVREQ010000014.1"/>
</dbReference>
<name>A0ABU2NWH6_9ACTN</name>
<keyword evidence="3" id="KW-1185">Reference proteome</keyword>
<keyword evidence="1" id="KW-0472">Membrane</keyword>
<keyword evidence="1" id="KW-1133">Transmembrane helix</keyword>
<comment type="caution">
    <text evidence="2">The sequence shown here is derived from an EMBL/GenBank/DDBJ whole genome shotgun (WGS) entry which is preliminary data.</text>
</comment>
<evidence type="ECO:0008006" key="4">
    <source>
        <dbReference type="Google" id="ProtNLM"/>
    </source>
</evidence>
<dbReference type="Proteomes" id="UP001183414">
    <property type="component" value="Unassembled WGS sequence"/>
</dbReference>
<evidence type="ECO:0000313" key="2">
    <source>
        <dbReference type="EMBL" id="MDT0380342.1"/>
    </source>
</evidence>
<gene>
    <name evidence="2" type="ORF">RM572_16430</name>
</gene>
<sequence>MSRTDVGRIAGAAATGAVVGWTAAALWAHGVRRGEAACSDSPGFCLSLYPLGTFAAWIALALVVFGLGLRRAGVRPLWVTVPVCTLLVWWTTAYFATVSGDVPHAGLAALFGAPAAALVCAAPPERSRMRVAWPVGVAALLLPALARVSGAV</sequence>
<feature type="transmembrane region" description="Helical" evidence="1">
    <location>
        <begin position="102"/>
        <end position="122"/>
    </location>
</feature>
<evidence type="ECO:0000313" key="3">
    <source>
        <dbReference type="Proteomes" id="UP001183414"/>
    </source>
</evidence>
<feature type="transmembrane region" description="Helical" evidence="1">
    <location>
        <begin position="76"/>
        <end position="96"/>
    </location>
</feature>
<organism evidence="2 3">
    <name type="scientific">Streptomyces hazeniae</name>
    <dbReference type="NCBI Taxonomy" id="3075538"/>
    <lineage>
        <taxon>Bacteria</taxon>
        <taxon>Bacillati</taxon>
        <taxon>Actinomycetota</taxon>
        <taxon>Actinomycetes</taxon>
        <taxon>Kitasatosporales</taxon>
        <taxon>Streptomycetaceae</taxon>
        <taxon>Streptomyces</taxon>
    </lineage>
</organism>
<reference evidence="3" key="1">
    <citation type="submission" date="2023-07" db="EMBL/GenBank/DDBJ databases">
        <title>30 novel species of actinomycetes from the DSMZ collection.</title>
        <authorList>
            <person name="Nouioui I."/>
        </authorList>
    </citation>
    <scope>NUCLEOTIDE SEQUENCE [LARGE SCALE GENOMIC DNA]</scope>
    <source>
        <strain evidence="3">DSM 42041</strain>
    </source>
</reference>
<feature type="transmembrane region" description="Helical" evidence="1">
    <location>
        <begin position="48"/>
        <end position="69"/>
    </location>
</feature>
<dbReference type="EMBL" id="JAVREQ010000014">
    <property type="protein sequence ID" value="MDT0380342.1"/>
    <property type="molecule type" value="Genomic_DNA"/>
</dbReference>
<keyword evidence="1" id="KW-0812">Transmembrane</keyword>
<proteinExistence type="predicted"/>
<feature type="transmembrane region" description="Helical" evidence="1">
    <location>
        <begin position="131"/>
        <end position="150"/>
    </location>
</feature>
<evidence type="ECO:0000256" key="1">
    <source>
        <dbReference type="SAM" id="Phobius"/>
    </source>
</evidence>
<feature type="transmembrane region" description="Helical" evidence="1">
    <location>
        <begin position="9"/>
        <end position="28"/>
    </location>
</feature>
<accession>A0ABU2NWH6</accession>
<protein>
    <recommendedName>
        <fullName evidence="4">Tryptophan-rich sensory protein</fullName>
    </recommendedName>
</protein>